<sequence>MTWSDVRFVVGDGVSLAVEEVGDVGAPPLVLVCGGSTSKEWWDDDLCELLATAGRRVVRYDLRDSGQSSTSPPGEPDYTGTDLADDLAAVIRSLDAGPAHVWGLSLGGGVVQAFATRHPDLVAAVVLESTSPGGPNTPGAPELPGPSPAVLATFEETDPGPDWDDLDASVAHLVEAERPFAGTLGLDVGRMSRIVRRMLERGGPQRSAPNQFIVEDGPHVIDLAALTAPTLVIHGDADPLFPLAHGERLVEVLPHAELLVVPGLGHEYPPPATWDVIVPAVLAHTSATGGS</sequence>
<dbReference type="Gene3D" id="3.40.50.1820">
    <property type="entry name" value="alpha/beta hydrolase"/>
    <property type="match status" value="1"/>
</dbReference>
<dbReference type="InterPro" id="IPR000073">
    <property type="entry name" value="AB_hydrolase_1"/>
</dbReference>
<name>A0ABN2JRY5_9ACTN</name>
<dbReference type="PANTHER" id="PTHR43433">
    <property type="entry name" value="HYDROLASE, ALPHA/BETA FOLD FAMILY PROTEIN"/>
    <property type="match status" value="1"/>
</dbReference>
<dbReference type="PANTHER" id="PTHR43433:SF5">
    <property type="entry name" value="AB HYDROLASE-1 DOMAIN-CONTAINING PROTEIN"/>
    <property type="match status" value="1"/>
</dbReference>
<reference evidence="2 3" key="1">
    <citation type="journal article" date="2019" name="Int. J. Syst. Evol. Microbiol.">
        <title>The Global Catalogue of Microorganisms (GCM) 10K type strain sequencing project: providing services to taxonomists for standard genome sequencing and annotation.</title>
        <authorList>
            <consortium name="The Broad Institute Genomics Platform"/>
            <consortium name="The Broad Institute Genome Sequencing Center for Infectious Disease"/>
            <person name="Wu L."/>
            <person name="Ma J."/>
        </authorList>
    </citation>
    <scope>NUCLEOTIDE SEQUENCE [LARGE SCALE GENOMIC DNA]</scope>
    <source>
        <strain evidence="2 3">JCM 13518</strain>
    </source>
</reference>
<evidence type="ECO:0000259" key="1">
    <source>
        <dbReference type="Pfam" id="PF00561"/>
    </source>
</evidence>
<protein>
    <recommendedName>
        <fullName evidence="1">AB hydrolase-1 domain-containing protein</fullName>
    </recommendedName>
</protein>
<feature type="domain" description="AB hydrolase-1" evidence="1">
    <location>
        <begin position="27"/>
        <end position="267"/>
    </location>
</feature>
<dbReference type="InterPro" id="IPR029058">
    <property type="entry name" value="AB_hydrolase_fold"/>
</dbReference>
<proteinExistence type="predicted"/>
<organism evidence="2 3">
    <name type="scientific">Aeromicrobium alkaliterrae</name>
    <dbReference type="NCBI Taxonomy" id="302168"/>
    <lineage>
        <taxon>Bacteria</taxon>
        <taxon>Bacillati</taxon>
        <taxon>Actinomycetota</taxon>
        <taxon>Actinomycetes</taxon>
        <taxon>Propionibacteriales</taxon>
        <taxon>Nocardioidaceae</taxon>
        <taxon>Aeromicrobium</taxon>
    </lineage>
</organism>
<dbReference type="EMBL" id="BAAAME010000004">
    <property type="protein sequence ID" value="GAA1737095.1"/>
    <property type="molecule type" value="Genomic_DNA"/>
</dbReference>
<keyword evidence="3" id="KW-1185">Reference proteome</keyword>
<dbReference type="RefSeq" id="WP_344199959.1">
    <property type="nucleotide sequence ID" value="NZ_BAAAME010000004.1"/>
</dbReference>
<evidence type="ECO:0000313" key="3">
    <source>
        <dbReference type="Proteomes" id="UP001501057"/>
    </source>
</evidence>
<evidence type="ECO:0000313" key="2">
    <source>
        <dbReference type="EMBL" id="GAA1737095.1"/>
    </source>
</evidence>
<dbReference type="Pfam" id="PF00561">
    <property type="entry name" value="Abhydrolase_1"/>
    <property type="match status" value="1"/>
</dbReference>
<dbReference type="SUPFAM" id="SSF53474">
    <property type="entry name" value="alpha/beta-Hydrolases"/>
    <property type="match status" value="1"/>
</dbReference>
<dbReference type="InterPro" id="IPR050471">
    <property type="entry name" value="AB_hydrolase"/>
</dbReference>
<accession>A0ABN2JRY5</accession>
<gene>
    <name evidence="2" type="ORF">GCM10009710_16700</name>
</gene>
<dbReference type="PRINTS" id="PR00111">
    <property type="entry name" value="ABHYDROLASE"/>
</dbReference>
<dbReference type="Proteomes" id="UP001501057">
    <property type="component" value="Unassembled WGS sequence"/>
</dbReference>
<comment type="caution">
    <text evidence="2">The sequence shown here is derived from an EMBL/GenBank/DDBJ whole genome shotgun (WGS) entry which is preliminary data.</text>
</comment>